<dbReference type="Pfam" id="PF03265">
    <property type="entry name" value="DNase_II"/>
    <property type="match status" value="2"/>
</dbReference>
<keyword evidence="3" id="KW-0732">Signal</keyword>
<proteinExistence type="inferred from homology"/>
<evidence type="ECO:0000313" key="4">
    <source>
        <dbReference type="EMBL" id="CAD8161223.1"/>
    </source>
</evidence>
<feature type="chain" id="PRO_5035754697" evidence="3">
    <location>
        <begin position="20"/>
        <end position="462"/>
    </location>
</feature>
<dbReference type="InterPro" id="IPR004947">
    <property type="entry name" value="DNase_II"/>
</dbReference>
<feature type="signal peptide" evidence="3">
    <location>
        <begin position="1"/>
        <end position="19"/>
    </location>
</feature>
<comment type="similarity">
    <text evidence="1">Belongs to the DNase II family.</text>
</comment>
<dbReference type="AlphaFoldDB" id="A0A8S1UBA0"/>
<reference evidence="4" key="1">
    <citation type="submission" date="2021-01" db="EMBL/GenBank/DDBJ databases">
        <authorList>
            <consortium name="Genoscope - CEA"/>
            <person name="William W."/>
        </authorList>
    </citation>
    <scope>NUCLEOTIDE SEQUENCE</scope>
</reference>
<organism evidence="4 5">
    <name type="scientific">Paramecium octaurelia</name>
    <dbReference type="NCBI Taxonomy" id="43137"/>
    <lineage>
        <taxon>Eukaryota</taxon>
        <taxon>Sar</taxon>
        <taxon>Alveolata</taxon>
        <taxon>Ciliophora</taxon>
        <taxon>Intramacronucleata</taxon>
        <taxon>Oligohymenophorea</taxon>
        <taxon>Peniculida</taxon>
        <taxon>Parameciidae</taxon>
        <taxon>Paramecium</taxon>
    </lineage>
</organism>
<accession>A0A8S1UBA0</accession>
<dbReference type="PANTHER" id="PTHR10858:SF23">
    <property type="entry name" value="DEOXYRIBONUCLEASE II"/>
    <property type="match status" value="1"/>
</dbReference>
<sequence length="462" mass="53234">MHIILQCIVLAIFTITTHSQSCLNTSGKEVDWWFILKMPLNSTQKWTGLEYFYCDSVNNCKEFNLQDDELSSSTSPLMSTIKQINFEDNNFVNMLWSDQPIKGTTYSSNAHSKGIMSAKLDGDKNAFIISHSTPRFPKLDDSGKIADDVHENFPKYGQHFLCLSTTSDDINDVLAQMYYQAEIVIYKVGSTPRSKLFNKDNYKELDKLWYSKQSGKIGKQEPYRHRTPYHSHNIFTTRGNQEFSVFSQNQKYNQDIYSQLIVKTFNQNLIMETWVRKPHGSGLEDAVCNTYETLSNKKVSFSGKNKSKAIKFEYSYTKDHSKYGITFIKEAPSTSRGGSFIATDYSHPSLKGQIFVSGKNRSKRSLEQEDIYQWEEDAGGKTSFDMHVHPEPAATKRKADHDESHSPIKKRATDKNKPYVCLSDLNRQQSQWTRGGVVYCFQNEYLWKHLDKAFVERQDCDS</sequence>
<dbReference type="PANTHER" id="PTHR10858">
    <property type="entry name" value="DEOXYRIBONUCLEASE II"/>
    <property type="match status" value="1"/>
</dbReference>
<dbReference type="OMA" id="WPDSTIW"/>
<evidence type="ECO:0000256" key="3">
    <source>
        <dbReference type="SAM" id="SignalP"/>
    </source>
</evidence>
<dbReference type="GO" id="GO:0004531">
    <property type="term" value="F:deoxyribonuclease II activity"/>
    <property type="evidence" value="ECO:0007669"/>
    <property type="project" value="InterPro"/>
</dbReference>
<keyword evidence="5" id="KW-1185">Reference proteome</keyword>
<evidence type="ECO:0000256" key="1">
    <source>
        <dbReference type="ARBA" id="ARBA00007527"/>
    </source>
</evidence>
<dbReference type="Proteomes" id="UP000683925">
    <property type="component" value="Unassembled WGS sequence"/>
</dbReference>
<evidence type="ECO:0000256" key="2">
    <source>
        <dbReference type="ARBA" id="ARBA00022801"/>
    </source>
</evidence>
<dbReference type="OrthoDB" id="10261598at2759"/>
<protein>
    <submittedName>
        <fullName evidence="4">Uncharacterized protein</fullName>
    </submittedName>
</protein>
<keyword evidence="2" id="KW-0378">Hydrolase</keyword>
<name>A0A8S1UBA0_PAROT</name>
<dbReference type="EMBL" id="CAJJDP010000039">
    <property type="protein sequence ID" value="CAD8161223.1"/>
    <property type="molecule type" value="Genomic_DNA"/>
</dbReference>
<comment type="caution">
    <text evidence="4">The sequence shown here is derived from an EMBL/GenBank/DDBJ whole genome shotgun (WGS) entry which is preliminary data.</text>
</comment>
<gene>
    <name evidence="4" type="ORF">POCTA_138.1.T0390277</name>
</gene>
<dbReference type="CDD" id="cd09120">
    <property type="entry name" value="PLDc_DNaseII_1"/>
    <property type="match status" value="1"/>
</dbReference>
<evidence type="ECO:0000313" key="5">
    <source>
        <dbReference type="Proteomes" id="UP000683925"/>
    </source>
</evidence>